<organism evidence="7 8">
    <name type="scientific">Ferrimicrobium acidiphilum</name>
    <dbReference type="NCBI Taxonomy" id="121039"/>
    <lineage>
        <taxon>Bacteria</taxon>
        <taxon>Bacillati</taxon>
        <taxon>Actinomycetota</taxon>
        <taxon>Acidimicrobiia</taxon>
        <taxon>Acidimicrobiales</taxon>
        <taxon>Acidimicrobiaceae</taxon>
        <taxon>Ferrimicrobium</taxon>
    </lineage>
</organism>
<feature type="transmembrane region" description="Helical" evidence="6">
    <location>
        <begin position="47"/>
        <end position="68"/>
    </location>
</feature>
<reference evidence="7 8" key="1">
    <citation type="submission" date="2024-07" db="EMBL/GenBank/DDBJ databases">
        <title>Draft Genome Sequence of Ferrimicrobium acidiphilum Strain YE2023, Isolated from a Pulp of Bioleach Reactor.</title>
        <authorList>
            <person name="Elkina Y.A."/>
            <person name="Bulaeva A.G."/>
            <person name="Beletsky A.V."/>
            <person name="Mardanov A.V."/>
        </authorList>
    </citation>
    <scope>NUCLEOTIDE SEQUENCE [LARGE SCALE GENOMIC DNA]</scope>
    <source>
        <strain evidence="7 8">YE2023</strain>
    </source>
</reference>
<evidence type="ECO:0000256" key="5">
    <source>
        <dbReference type="ARBA" id="ARBA00023136"/>
    </source>
</evidence>
<gene>
    <name evidence="7" type="ORF">AB6A68_08370</name>
</gene>
<comment type="caution">
    <text evidence="7">The sequence shown here is derived from an EMBL/GenBank/DDBJ whole genome shotgun (WGS) entry which is preliminary data.</text>
</comment>
<keyword evidence="4 6" id="KW-1133">Transmembrane helix</keyword>
<protein>
    <submittedName>
        <fullName evidence="7">Heme exporter protein CcmB</fullName>
    </submittedName>
</protein>
<dbReference type="PRINTS" id="PR01414">
    <property type="entry name" value="CCMBBIOGNSIS"/>
</dbReference>
<keyword evidence="8" id="KW-1185">Reference proteome</keyword>
<evidence type="ECO:0000313" key="7">
    <source>
        <dbReference type="EMBL" id="MEX6429850.1"/>
    </source>
</evidence>
<comment type="subcellular location">
    <subcellularLocation>
        <location evidence="1">Membrane</location>
        <topology evidence="1">Multi-pass membrane protein</topology>
    </subcellularLocation>
</comment>
<evidence type="ECO:0000256" key="6">
    <source>
        <dbReference type="SAM" id="Phobius"/>
    </source>
</evidence>
<evidence type="ECO:0000256" key="1">
    <source>
        <dbReference type="ARBA" id="ARBA00004141"/>
    </source>
</evidence>
<dbReference type="InterPro" id="IPR003544">
    <property type="entry name" value="Cyt_c_biogenesis_CcmB"/>
</dbReference>
<dbReference type="EMBL" id="JBFSHR010000027">
    <property type="protein sequence ID" value="MEX6429850.1"/>
    <property type="molecule type" value="Genomic_DNA"/>
</dbReference>
<feature type="transmembrane region" description="Helical" evidence="6">
    <location>
        <begin position="21"/>
        <end position="41"/>
    </location>
</feature>
<keyword evidence="5 6" id="KW-0472">Membrane</keyword>
<accession>A0ABV3Y368</accession>
<feature type="transmembrane region" description="Helical" evidence="6">
    <location>
        <begin position="128"/>
        <end position="152"/>
    </location>
</feature>
<dbReference type="Proteomes" id="UP001560267">
    <property type="component" value="Unassembled WGS sequence"/>
</dbReference>
<evidence type="ECO:0000313" key="8">
    <source>
        <dbReference type="Proteomes" id="UP001560267"/>
    </source>
</evidence>
<feature type="transmembrane region" description="Helical" evidence="6">
    <location>
        <begin position="95"/>
        <end position="122"/>
    </location>
</feature>
<dbReference type="RefSeq" id="WP_298382834.1">
    <property type="nucleotide sequence ID" value="NZ_JBFSHR010000027.1"/>
</dbReference>
<keyword evidence="3 6" id="KW-0812">Transmembrane</keyword>
<name>A0ABV3Y368_9ACTN</name>
<evidence type="ECO:0000256" key="3">
    <source>
        <dbReference type="ARBA" id="ARBA00022692"/>
    </source>
</evidence>
<dbReference type="Pfam" id="PF03379">
    <property type="entry name" value="CcmB"/>
    <property type="match status" value="1"/>
</dbReference>
<comment type="similarity">
    <text evidence="2">Belongs to the CcmB/CycW/HelB family.</text>
</comment>
<proteinExistence type="inferred from homology"/>
<evidence type="ECO:0000256" key="4">
    <source>
        <dbReference type="ARBA" id="ARBA00022989"/>
    </source>
</evidence>
<evidence type="ECO:0000256" key="2">
    <source>
        <dbReference type="ARBA" id="ARBA00010544"/>
    </source>
</evidence>
<sequence>MVRTAIAMAKKDLRLEWRARVLINQVLPFVFVVIILFAFGFDAKVEILGQVTPGLFWVTSFFGLELAIARSVGIEGENQAQVGLVMMGVNPRGMFLGKVFAVVVEMLALEAVLSVGIAVLFNTPLHEVPLLALSALIADIGVTTVGIVLAGVTEGLSGSLLPLLLFPVVSPVLLSATKVWQYGLSGSLAKAVPWSELLVGFSLIYLVLGILVYGVVLEG</sequence>
<feature type="transmembrane region" description="Helical" evidence="6">
    <location>
        <begin position="159"/>
        <end position="177"/>
    </location>
</feature>
<feature type="transmembrane region" description="Helical" evidence="6">
    <location>
        <begin position="197"/>
        <end position="217"/>
    </location>
</feature>